<keyword evidence="1" id="KW-0812">Transmembrane</keyword>
<evidence type="ECO:0000256" key="1">
    <source>
        <dbReference type="SAM" id="Phobius"/>
    </source>
</evidence>
<evidence type="ECO:0000313" key="2">
    <source>
        <dbReference type="EMBL" id="TWE11979.1"/>
    </source>
</evidence>
<evidence type="ECO:0000313" key="3">
    <source>
        <dbReference type="Proteomes" id="UP000318297"/>
    </source>
</evidence>
<keyword evidence="3" id="KW-1185">Reference proteome</keyword>
<protein>
    <submittedName>
        <fullName evidence="2">Uncharacterized protein</fullName>
    </submittedName>
</protein>
<name>A0A561E8P2_9MICO</name>
<dbReference type="AlphaFoldDB" id="A0A561E8P2"/>
<reference evidence="2 3" key="1">
    <citation type="submission" date="2019-06" db="EMBL/GenBank/DDBJ databases">
        <title>Sequencing the genomes of 1000 actinobacteria strains.</title>
        <authorList>
            <person name="Klenk H.-P."/>
        </authorList>
    </citation>
    <scope>NUCLEOTIDE SEQUENCE [LARGE SCALE GENOMIC DNA]</scope>
    <source>
        <strain evidence="2 3">DSM 19560</strain>
    </source>
</reference>
<sequence length="48" mass="5624">MTKMNSPQQNGDEELIADRRSERRILYKGLVAIAVVAIVVLVRQWWLR</sequence>
<proteinExistence type="predicted"/>
<gene>
    <name evidence="2" type="ORF">BKA23_0775</name>
</gene>
<dbReference type="Proteomes" id="UP000318297">
    <property type="component" value="Unassembled WGS sequence"/>
</dbReference>
<dbReference type="EMBL" id="VIVQ01000001">
    <property type="protein sequence ID" value="TWE11979.1"/>
    <property type="molecule type" value="Genomic_DNA"/>
</dbReference>
<organism evidence="2 3">
    <name type="scientific">Rudaeicoccus suwonensis</name>
    <dbReference type="NCBI Taxonomy" id="657409"/>
    <lineage>
        <taxon>Bacteria</taxon>
        <taxon>Bacillati</taxon>
        <taxon>Actinomycetota</taxon>
        <taxon>Actinomycetes</taxon>
        <taxon>Micrococcales</taxon>
        <taxon>Dermacoccaceae</taxon>
        <taxon>Rudaeicoccus</taxon>
    </lineage>
</organism>
<feature type="transmembrane region" description="Helical" evidence="1">
    <location>
        <begin position="25"/>
        <end position="46"/>
    </location>
</feature>
<accession>A0A561E8P2</accession>
<keyword evidence="1" id="KW-1133">Transmembrane helix</keyword>
<keyword evidence="1" id="KW-0472">Membrane</keyword>
<dbReference type="RefSeq" id="WP_170226358.1">
    <property type="nucleotide sequence ID" value="NZ_VIVQ01000001.1"/>
</dbReference>
<comment type="caution">
    <text evidence="2">The sequence shown here is derived from an EMBL/GenBank/DDBJ whole genome shotgun (WGS) entry which is preliminary data.</text>
</comment>